<dbReference type="InterPro" id="IPR025736">
    <property type="entry name" value="PucR_C-HTH_dom"/>
</dbReference>
<comment type="similarity">
    <text evidence="1">Belongs to the CdaR family.</text>
</comment>
<dbReference type="RefSeq" id="WP_062367753.1">
    <property type="nucleotide sequence ID" value="NZ_BAAARB010000014.1"/>
</dbReference>
<evidence type="ECO:0000313" key="6">
    <source>
        <dbReference type="Proteomes" id="UP001501170"/>
    </source>
</evidence>
<evidence type="ECO:0000259" key="4">
    <source>
        <dbReference type="Pfam" id="PF17853"/>
    </source>
</evidence>
<gene>
    <name evidence="5" type="ORF">GCM10009855_26400</name>
</gene>
<dbReference type="InterPro" id="IPR041522">
    <property type="entry name" value="CdaR_GGDEF"/>
</dbReference>
<accession>A0ABN3HPA0</accession>
<feature type="domain" description="RsbT co-antagonist protein RsbRD N-terminal" evidence="3">
    <location>
        <begin position="22"/>
        <end position="163"/>
    </location>
</feature>
<feature type="domain" description="CdaR GGDEF-like" evidence="4">
    <location>
        <begin position="184"/>
        <end position="293"/>
    </location>
</feature>
<organism evidence="5 6">
    <name type="scientific">Gordonia cholesterolivorans</name>
    <dbReference type="NCBI Taxonomy" id="559625"/>
    <lineage>
        <taxon>Bacteria</taxon>
        <taxon>Bacillati</taxon>
        <taxon>Actinomycetota</taxon>
        <taxon>Actinomycetes</taxon>
        <taxon>Mycobacteriales</taxon>
        <taxon>Gordoniaceae</taxon>
        <taxon>Gordonia</taxon>
    </lineage>
</organism>
<dbReference type="Proteomes" id="UP001501170">
    <property type="component" value="Unassembled WGS sequence"/>
</dbReference>
<reference evidence="5 6" key="1">
    <citation type="journal article" date="2019" name="Int. J. Syst. Evol. Microbiol.">
        <title>The Global Catalogue of Microorganisms (GCM) 10K type strain sequencing project: providing services to taxonomists for standard genome sequencing and annotation.</title>
        <authorList>
            <consortium name="The Broad Institute Genomics Platform"/>
            <consortium name="The Broad Institute Genome Sequencing Center for Infectious Disease"/>
            <person name="Wu L."/>
            <person name="Ma J."/>
        </authorList>
    </citation>
    <scope>NUCLEOTIDE SEQUENCE [LARGE SCALE GENOMIC DNA]</scope>
    <source>
        <strain evidence="5 6">JCM 16227</strain>
    </source>
</reference>
<dbReference type="InterPro" id="IPR025751">
    <property type="entry name" value="RsbRD_N_dom"/>
</dbReference>
<dbReference type="InterPro" id="IPR051448">
    <property type="entry name" value="CdaR-like_regulators"/>
</dbReference>
<dbReference type="InterPro" id="IPR042070">
    <property type="entry name" value="PucR_C-HTH_sf"/>
</dbReference>
<dbReference type="Pfam" id="PF17853">
    <property type="entry name" value="GGDEF_2"/>
    <property type="match status" value="1"/>
</dbReference>
<evidence type="ECO:0000313" key="5">
    <source>
        <dbReference type="EMBL" id="GAA2384884.1"/>
    </source>
</evidence>
<sequence>MTEIVRARAAEVGRALGAGHLALSDVVAEALARGIAPLDTDPVLVEMLEASVHANVTNIVHILTNDIPLAHLQPPTAAVEYALRLAQRDIPSNALVRAYHMGQNLVQQRCYRLIADQHLGAAETVELTEYVSTVLYRYIDWITAAVFEVYEDERRRWIGTQGTVLSSTVHNLLAAPEAGAATFERETGYRLDRVHRAIILWLTERASLELADLDRVARRVFAGIGSAAPALIAPVDASTLWAWVPLADRARGVDAVAALRTASLPEGVRMAFGDAAPGTAGFCRSHEQSRAAFTVAHLPDSPTGQVTGFGDRGIALAAMLERDIEHTRPWVREVLGDLAEDSPSAASLRETLAVFLATGDSHVRTAERLSLHRNSVKYRIDKALATVGPDHDRLDVGLALTACEFLGPMVLIAR</sequence>
<name>A0ABN3HPA0_9ACTN</name>
<proteinExistence type="inferred from homology"/>
<keyword evidence="6" id="KW-1185">Reference proteome</keyword>
<evidence type="ECO:0000259" key="3">
    <source>
        <dbReference type="Pfam" id="PF14361"/>
    </source>
</evidence>
<dbReference type="Gene3D" id="1.10.10.2840">
    <property type="entry name" value="PucR C-terminal helix-turn-helix domain"/>
    <property type="match status" value="1"/>
</dbReference>
<evidence type="ECO:0000259" key="2">
    <source>
        <dbReference type="Pfam" id="PF13556"/>
    </source>
</evidence>
<dbReference type="PANTHER" id="PTHR33744">
    <property type="entry name" value="CARBOHYDRATE DIACID REGULATOR"/>
    <property type="match status" value="1"/>
</dbReference>
<comment type="caution">
    <text evidence="5">The sequence shown here is derived from an EMBL/GenBank/DDBJ whole genome shotgun (WGS) entry which is preliminary data.</text>
</comment>
<dbReference type="EMBL" id="BAAARB010000014">
    <property type="protein sequence ID" value="GAA2384884.1"/>
    <property type="molecule type" value="Genomic_DNA"/>
</dbReference>
<dbReference type="Pfam" id="PF14361">
    <property type="entry name" value="RsbRD_N"/>
    <property type="match status" value="1"/>
</dbReference>
<dbReference type="Pfam" id="PF13556">
    <property type="entry name" value="HTH_30"/>
    <property type="match status" value="1"/>
</dbReference>
<evidence type="ECO:0000256" key="1">
    <source>
        <dbReference type="ARBA" id="ARBA00006754"/>
    </source>
</evidence>
<protein>
    <submittedName>
        <fullName evidence="5">PucR family transcriptional regulator</fullName>
    </submittedName>
</protein>
<dbReference type="PANTHER" id="PTHR33744:SF1">
    <property type="entry name" value="DNA-BINDING TRANSCRIPTIONAL ACTIVATOR ADER"/>
    <property type="match status" value="1"/>
</dbReference>
<feature type="domain" description="PucR C-terminal helix-turn-helix" evidence="2">
    <location>
        <begin position="348"/>
        <end position="400"/>
    </location>
</feature>